<dbReference type="KEGG" id="cfc:CFLV_06135"/>
<keyword evidence="3 6" id="KW-0808">Transferase</keyword>
<dbReference type="GO" id="GO:0008170">
    <property type="term" value="F:N-methyltransferase activity"/>
    <property type="evidence" value="ECO:0007669"/>
    <property type="project" value="InterPro"/>
</dbReference>
<keyword evidence="8" id="KW-1185">Reference proteome</keyword>
<evidence type="ECO:0000313" key="6">
    <source>
        <dbReference type="EMBL" id="APT86804.1"/>
    </source>
</evidence>
<keyword evidence="2 6" id="KW-0489">Methyltransferase</keyword>
<dbReference type="AlphaFoldDB" id="A0A1L7CLS4"/>
<evidence type="ECO:0000313" key="8">
    <source>
        <dbReference type="Proteomes" id="UP000185479"/>
    </source>
</evidence>
<dbReference type="GO" id="GO:0003677">
    <property type="term" value="F:DNA binding"/>
    <property type="evidence" value="ECO:0007669"/>
    <property type="project" value="InterPro"/>
</dbReference>
<evidence type="ECO:0000256" key="3">
    <source>
        <dbReference type="ARBA" id="ARBA00022679"/>
    </source>
</evidence>
<dbReference type="InterPro" id="IPR002052">
    <property type="entry name" value="DNA_methylase_N6_adenine_CS"/>
</dbReference>
<dbReference type="Gene3D" id="3.40.50.150">
    <property type="entry name" value="Vaccinia Virus protein VP39"/>
    <property type="match status" value="1"/>
</dbReference>
<organism evidence="6 8">
    <name type="scientific">Corynebacterium flavescens</name>
    <dbReference type="NCBI Taxonomy" id="28028"/>
    <lineage>
        <taxon>Bacteria</taxon>
        <taxon>Bacillati</taxon>
        <taxon>Actinomycetota</taxon>
        <taxon>Actinomycetes</taxon>
        <taxon>Mycobacteriales</taxon>
        <taxon>Corynebacteriaceae</taxon>
        <taxon>Corynebacterium</taxon>
    </lineage>
</organism>
<dbReference type="GO" id="GO:0032259">
    <property type="term" value="P:methylation"/>
    <property type="evidence" value="ECO:0007669"/>
    <property type="project" value="UniProtKB-KW"/>
</dbReference>
<name>A0A1L7CLS4_CORFL</name>
<accession>A0A1L7CLS4</accession>
<dbReference type="RefSeq" id="WP_084559149.1">
    <property type="nucleotide sequence ID" value="NZ_BJNB01000006.1"/>
</dbReference>
<dbReference type="InterPro" id="IPR029063">
    <property type="entry name" value="SAM-dependent_MTases_sf"/>
</dbReference>
<evidence type="ECO:0000259" key="5">
    <source>
        <dbReference type="Pfam" id="PF01555"/>
    </source>
</evidence>
<keyword evidence="4" id="KW-0949">S-adenosyl-L-methionine</keyword>
<dbReference type="PRINTS" id="PR00506">
    <property type="entry name" value="D21N6MTFRASE"/>
</dbReference>
<dbReference type="EMBL" id="CP009246">
    <property type="protein sequence ID" value="APT86804.1"/>
    <property type="molecule type" value="Genomic_DNA"/>
</dbReference>
<evidence type="ECO:0000256" key="2">
    <source>
        <dbReference type="ARBA" id="ARBA00022603"/>
    </source>
</evidence>
<dbReference type="OrthoDB" id="9773060at2"/>
<dbReference type="Pfam" id="PF01555">
    <property type="entry name" value="N6_N4_Mtase"/>
    <property type="match status" value="1"/>
</dbReference>
<evidence type="ECO:0000256" key="1">
    <source>
        <dbReference type="ARBA" id="ARBA00006594"/>
    </source>
</evidence>
<gene>
    <name evidence="7" type="ORF">CFL01nite_06510</name>
    <name evidence="6" type="ORF">CFLV_06135</name>
</gene>
<reference evidence="6 8" key="1">
    <citation type="submission" date="2014-08" db="EMBL/GenBank/DDBJ databases">
        <title>Complete genome sequence of Corynebacterium flavescens OJ8(T)(=DSM 20296(T)), isolated from cheese.</title>
        <authorList>
            <person name="Ruckert C."/>
            <person name="Albersmeier A."/>
            <person name="Winkler A."/>
            <person name="Kalinowski J."/>
        </authorList>
    </citation>
    <scope>NUCLEOTIDE SEQUENCE [LARGE SCALE GENOMIC DNA]</scope>
    <source>
        <strain evidence="6 8">OJ8</strain>
    </source>
</reference>
<dbReference type="GeneID" id="82880291"/>
<reference evidence="7 9" key="2">
    <citation type="submission" date="2019-06" db="EMBL/GenBank/DDBJ databases">
        <title>Whole genome shotgun sequence of Corynebacterium flavescens NBRC 14136.</title>
        <authorList>
            <person name="Hosoyama A."/>
            <person name="Uohara A."/>
            <person name="Ohji S."/>
            <person name="Ichikawa N."/>
        </authorList>
    </citation>
    <scope>NUCLEOTIDE SEQUENCE [LARGE SCALE GENOMIC DNA]</scope>
    <source>
        <strain evidence="7 9">NBRC 14136</strain>
    </source>
</reference>
<evidence type="ECO:0000313" key="9">
    <source>
        <dbReference type="Proteomes" id="UP000315353"/>
    </source>
</evidence>
<proteinExistence type="inferred from homology"/>
<dbReference type="REBASE" id="182303">
    <property type="entry name" value="M.Cfa20296ORF6135P"/>
</dbReference>
<dbReference type="Proteomes" id="UP000185479">
    <property type="component" value="Chromosome"/>
</dbReference>
<sequence>MKATTNAKESHPSCTTAPSEAPAFFGLVWPGKDAARAAATAPSVVEFQCLSHHPRTSGGASQDFTAAGSNRIFIGDNLDALKHLHGEGFRADIIYIDPPYNTGKDFIFRDNFRSRRHMNSKSYAQWHSEWLSLMLPRLILAHALLRRSGFLFVSIGEFECANLRKVLDEVFGEEAFAGQFIWKKAGTGKNDSKYAVVEHEYVLCYAASPDNPGFNVDFGARPTTKYNHSDEWGNYSLVRLDSKTLGYLPTLDFPIRGPDGREYWPDQPGEGEKVARWRWGRDKVAHNHADLVFRRGFVYTKNYEKKGARPRSILDGERFGVTRTGRRDAEEALGLAGVFDFPKPVRLIKHLIAIGAGSDAVVLDFFAGSGTTAQAVVELNAEDGGTRSFHLVQIPQPTHPTSTAARAGLEDLAQICIARVAALPGASFDTWGQVPIAPAG</sequence>
<dbReference type="InterPro" id="IPR002941">
    <property type="entry name" value="DNA_methylase_N4/N6"/>
</dbReference>
<evidence type="ECO:0000256" key="4">
    <source>
        <dbReference type="ARBA" id="ARBA00022691"/>
    </source>
</evidence>
<dbReference type="EMBL" id="BJNB01000006">
    <property type="protein sequence ID" value="GEB97156.1"/>
    <property type="molecule type" value="Genomic_DNA"/>
</dbReference>
<dbReference type="InterPro" id="IPR002295">
    <property type="entry name" value="N4/N6-MTase_EcoPI_Mod-like"/>
</dbReference>
<feature type="domain" description="DNA methylase N-4/N-6" evidence="5">
    <location>
        <begin position="92"/>
        <end position="381"/>
    </location>
</feature>
<dbReference type="PROSITE" id="PS00092">
    <property type="entry name" value="N6_MTASE"/>
    <property type="match status" value="1"/>
</dbReference>
<comment type="similarity">
    <text evidence="1">Belongs to the N(4)/N(6)-methyltransferase family.</text>
</comment>
<dbReference type="Proteomes" id="UP000315353">
    <property type="component" value="Unassembled WGS sequence"/>
</dbReference>
<protein>
    <submittedName>
        <fullName evidence="6">DNA methyltransferase</fullName>
    </submittedName>
</protein>
<evidence type="ECO:0000313" key="7">
    <source>
        <dbReference type="EMBL" id="GEB97156.1"/>
    </source>
</evidence>
<dbReference type="SUPFAM" id="SSF53335">
    <property type="entry name" value="S-adenosyl-L-methionine-dependent methyltransferases"/>
    <property type="match status" value="1"/>
</dbReference>